<dbReference type="AlphaFoldDB" id="A0A5C6BQL5"/>
<dbReference type="InterPro" id="IPR000182">
    <property type="entry name" value="GNAT_dom"/>
</dbReference>
<gene>
    <name evidence="5" type="primary">ydaF</name>
    <name evidence="5" type="ORF">CA54_33600</name>
</gene>
<organism evidence="5 6">
    <name type="scientific">Symmachiella macrocystis</name>
    <dbReference type="NCBI Taxonomy" id="2527985"/>
    <lineage>
        <taxon>Bacteria</taxon>
        <taxon>Pseudomonadati</taxon>
        <taxon>Planctomycetota</taxon>
        <taxon>Planctomycetia</taxon>
        <taxon>Planctomycetales</taxon>
        <taxon>Planctomycetaceae</taxon>
        <taxon>Symmachiella</taxon>
    </lineage>
</organism>
<dbReference type="PROSITE" id="PS51186">
    <property type="entry name" value="GNAT"/>
    <property type="match status" value="1"/>
</dbReference>
<dbReference type="Gene3D" id="3.40.630.30">
    <property type="match status" value="1"/>
</dbReference>
<evidence type="ECO:0000259" key="4">
    <source>
        <dbReference type="PROSITE" id="PS51186"/>
    </source>
</evidence>
<dbReference type="Proteomes" id="UP000320735">
    <property type="component" value="Unassembled WGS sequence"/>
</dbReference>
<dbReference type="EMBL" id="SJPP01000001">
    <property type="protein sequence ID" value="TWU14493.1"/>
    <property type="molecule type" value="Genomic_DNA"/>
</dbReference>
<dbReference type="InterPro" id="IPR051531">
    <property type="entry name" value="N-acetyltransferase"/>
</dbReference>
<feature type="domain" description="N-acetyltransferase" evidence="4">
    <location>
        <begin position="11"/>
        <end position="172"/>
    </location>
</feature>
<dbReference type="InterPro" id="IPR016181">
    <property type="entry name" value="Acyl_CoA_acyltransferase"/>
</dbReference>
<dbReference type="OrthoDB" id="9795206at2"/>
<keyword evidence="1 5" id="KW-0808">Transferase</keyword>
<keyword evidence="6" id="KW-1185">Reference proteome</keyword>
<name>A0A5C6BQL5_9PLAN</name>
<sequence>MRQPTLLTKRLTLRPYQQTDAPRMQQLAGERVIAATTLRIPHPYADGVAEEWIASALERTASGNAYHFAMVLTETDQFLGSVGLTVQREWERAELGYWIGVPYWGRGYTTEAAMEITRFGFEDLGLNRIYASVFANNPASARVLEKAGLTYEGRHLQAIKKWDEFLDTLTYARVKQV</sequence>
<evidence type="ECO:0000256" key="1">
    <source>
        <dbReference type="ARBA" id="ARBA00022679"/>
    </source>
</evidence>
<comment type="caution">
    <text evidence="5">The sequence shown here is derived from an EMBL/GenBank/DDBJ whole genome shotgun (WGS) entry which is preliminary data.</text>
</comment>
<evidence type="ECO:0000313" key="5">
    <source>
        <dbReference type="EMBL" id="TWU14493.1"/>
    </source>
</evidence>
<protein>
    <submittedName>
        <fullName evidence="5">Putative ribosomal N-acetyltransferase YdaF</fullName>
        <ecNumber evidence="5">2.3.1.-</ecNumber>
    </submittedName>
</protein>
<comment type="similarity">
    <text evidence="3">Belongs to the acetyltransferase family. RimJ subfamily.</text>
</comment>
<keyword evidence="2 5" id="KW-0012">Acyltransferase</keyword>
<reference evidence="5 6" key="1">
    <citation type="submission" date="2019-02" db="EMBL/GenBank/DDBJ databases">
        <title>Deep-cultivation of Planctomycetes and their phenomic and genomic characterization uncovers novel biology.</title>
        <authorList>
            <person name="Wiegand S."/>
            <person name="Jogler M."/>
            <person name="Boedeker C."/>
            <person name="Pinto D."/>
            <person name="Vollmers J."/>
            <person name="Rivas-Marin E."/>
            <person name="Kohn T."/>
            <person name="Peeters S.H."/>
            <person name="Heuer A."/>
            <person name="Rast P."/>
            <person name="Oberbeckmann S."/>
            <person name="Bunk B."/>
            <person name="Jeske O."/>
            <person name="Meyerdierks A."/>
            <person name="Storesund J.E."/>
            <person name="Kallscheuer N."/>
            <person name="Luecker S."/>
            <person name="Lage O.M."/>
            <person name="Pohl T."/>
            <person name="Merkel B.J."/>
            <person name="Hornburger P."/>
            <person name="Mueller R.-W."/>
            <person name="Bruemmer F."/>
            <person name="Labrenz M."/>
            <person name="Spormann A.M."/>
            <person name="Op Den Camp H."/>
            <person name="Overmann J."/>
            <person name="Amann R."/>
            <person name="Jetten M.S.M."/>
            <person name="Mascher T."/>
            <person name="Medema M.H."/>
            <person name="Devos D.P."/>
            <person name="Kaster A.-K."/>
            <person name="Ovreas L."/>
            <person name="Rohde M."/>
            <person name="Galperin M.Y."/>
            <person name="Jogler C."/>
        </authorList>
    </citation>
    <scope>NUCLEOTIDE SEQUENCE [LARGE SCALE GENOMIC DNA]</scope>
    <source>
        <strain evidence="5 6">CA54</strain>
    </source>
</reference>
<dbReference type="PANTHER" id="PTHR43792">
    <property type="entry name" value="GNAT FAMILY, PUTATIVE (AFU_ORTHOLOGUE AFUA_3G00765)-RELATED-RELATED"/>
    <property type="match status" value="1"/>
</dbReference>
<evidence type="ECO:0000313" key="6">
    <source>
        <dbReference type="Proteomes" id="UP000320735"/>
    </source>
</evidence>
<proteinExistence type="inferred from homology"/>
<dbReference type="RefSeq" id="WP_146371792.1">
    <property type="nucleotide sequence ID" value="NZ_SJPP01000001.1"/>
</dbReference>
<dbReference type="SUPFAM" id="SSF55729">
    <property type="entry name" value="Acyl-CoA N-acyltransferases (Nat)"/>
    <property type="match status" value="1"/>
</dbReference>
<dbReference type="PANTHER" id="PTHR43792:SF8">
    <property type="entry name" value="[RIBOSOMAL PROTEIN US5]-ALANINE N-ACETYLTRANSFERASE"/>
    <property type="match status" value="1"/>
</dbReference>
<accession>A0A5C6BQL5</accession>
<dbReference type="EC" id="2.3.1.-" evidence="5"/>
<evidence type="ECO:0000256" key="3">
    <source>
        <dbReference type="ARBA" id="ARBA00038502"/>
    </source>
</evidence>
<dbReference type="Pfam" id="PF13302">
    <property type="entry name" value="Acetyltransf_3"/>
    <property type="match status" value="1"/>
</dbReference>
<evidence type="ECO:0000256" key="2">
    <source>
        <dbReference type="ARBA" id="ARBA00023315"/>
    </source>
</evidence>
<dbReference type="GO" id="GO:0016747">
    <property type="term" value="F:acyltransferase activity, transferring groups other than amino-acyl groups"/>
    <property type="evidence" value="ECO:0007669"/>
    <property type="project" value="InterPro"/>
</dbReference>